<evidence type="ECO:0000256" key="5">
    <source>
        <dbReference type="ARBA" id="ARBA00022692"/>
    </source>
</evidence>
<dbReference type="InterPro" id="IPR020846">
    <property type="entry name" value="MFS_dom"/>
</dbReference>
<accession>A0A4Q7KZ43</accession>
<feature type="domain" description="Major facilitator superfamily (MFS) profile" evidence="10">
    <location>
        <begin position="1"/>
        <end position="459"/>
    </location>
</feature>
<evidence type="ECO:0000313" key="11">
    <source>
        <dbReference type="EMBL" id="RZS41351.1"/>
    </source>
</evidence>
<reference evidence="11 12" key="1">
    <citation type="submission" date="2019-02" db="EMBL/GenBank/DDBJ databases">
        <title>Genomic Encyclopedia of Type Strains, Phase IV (KMG-IV): sequencing the most valuable type-strain genomes for metagenomic binning, comparative biology and taxonomic classification.</title>
        <authorList>
            <person name="Goeker M."/>
        </authorList>
    </citation>
    <scope>NUCLEOTIDE SEQUENCE [LARGE SCALE GENOMIC DNA]</scope>
    <source>
        <strain evidence="11 12">DSM 101727</strain>
    </source>
</reference>
<evidence type="ECO:0000256" key="4">
    <source>
        <dbReference type="ARBA" id="ARBA00022475"/>
    </source>
</evidence>
<dbReference type="InterPro" id="IPR050171">
    <property type="entry name" value="MFS_Transporters"/>
</dbReference>
<dbReference type="PROSITE" id="PS50850">
    <property type="entry name" value="MFS"/>
    <property type="match status" value="1"/>
</dbReference>
<dbReference type="NCBIfam" id="TIGR00924">
    <property type="entry name" value="yjdL_sub1_fam"/>
    <property type="match status" value="1"/>
</dbReference>
<keyword evidence="7 9" id="KW-0472">Membrane</keyword>
<feature type="transmembrane region" description="Helical" evidence="9">
    <location>
        <begin position="434"/>
        <end position="454"/>
    </location>
</feature>
<dbReference type="PROSITE" id="PS01022">
    <property type="entry name" value="PTR2_1"/>
    <property type="match status" value="1"/>
</dbReference>
<evidence type="ECO:0000256" key="7">
    <source>
        <dbReference type="ARBA" id="ARBA00023136"/>
    </source>
</evidence>
<dbReference type="SUPFAM" id="SSF103473">
    <property type="entry name" value="MFS general substrate transporter"/>
    <property type="match status" value="1"/>
</dbReference>
<feature type="transmembrane region" description="Helical" evidence="9">
    <location>
        <begin position="160"/>
        <end position="180"/>
    </location>
</feature>
<comment type="subcellular location">
    <subcellularLocation>
        <location evidence="1">Cell membrane</location>
        <topology evidence="1">Multi-pass membrane protein</topology>
    </subcellularLocation>
    <subcellularLocation>
        <location evidence="8">Membrane</location>
        <topology evidence="8">Multi-pass membrane protein</topology>
    </subcellularLocation>
</comment>
<dbReference type="Proteomes" id="UP000294257">
    <property type="component" value="Unassembled WGS sequence"/>
</dbReference>
<name>A0A4Q7KZ43_9PSEU</name>
<feature type="transmembrane region" description="Helical" evidence="9">
    <location>
        <begin position="341"/>
        <end position="361"/>
    </location>
</feature>
<evidence type="ECO:0000256" key="9">
    <source>
        <dbReference type="SAM" id="Phobius"/>
    </source>
</evidence>
<evidence type="ECO:0000313" key="12">
    <source>
        <dbReference type="Proteomes" id="UP000294257"/>
    </source>
</evidence>
<feature type="transmembrane region" description="Helical" evidence="9">
    <location>
        <begin position="232"/>
        <end position="250"/>
    </location>
</feature>
<keyword evidence="3 8" id="KW-0813">Transport</keyword>
<dbReference type="AlphaFoldDB" id="A0A4Q7KZ43"/>
<evidence type="ECO:0000256" key="8">
    <source>
        <dbReference type="RuleBase" id="RU003755"/>
    </source>
</evidence>
<dbReference type="PANTHER" id="PTHR23517">
    <property type="entry name" value="RESISTANCE PROTEIN MDTM, PUTATIVE-RELATED-RELATED"/>
    <property type="match status" value="1"/>
</dbReference>
<keyword evidence="12" id="KW-1185">Reference proteome</keyword>
<protein>
    <submittedName>
        <fullName evidence="11">POT family proton-dependent oligopeptide transporter</fullName>
    </submittedName>
</protein>
<feature type="transmembrane region" description="Helical" evidence="9">
    <location>
        <begin position="407"/>
        <end position="428"/>
    </location>
</feature>
<evidence type="ECO:0000256" key="3">
    <source>
        <dbReference type="ARBA" id="ARBA00022448"/>
    </source>
</evidence>
<dbReference type="CDD" id="cd17346">
    <property type="entry name" value="MFS_DtpA_like"/>
    <property type="match status" value="1"/>
</dbReference>
<evidence type="ECO:0000259" key="10">
    <source>
        <dbReference type="PROSITE" id="PS50850"/>
    </source>
</evidence>
<evidence type="ECO:0000256" key="6">
    <source>
        <dbReference type="ARBA" id="ARBA00022989"/>
    </source>
</evidence>
<dbReference type="EMBL" id="SGWQ01000003">
    <property type="protein sequence ID" value="RZS41351.1"/>
    <property type="molecule type" value="Genomic_DNA"/>
</dbReference>
<organism evidence="11 12">
    <name type="scientific">Herbihabitans rhizosphaerae</name>
    <dbReference type="NCBI Taxonomy" id="1872711"/>
    <lineage>
        <taxon>Bacteria</taxon>
        <taxon>Bacillati</taxon>
        <taxon>Actinomycetota</taxon>
        <taxon>Actinomycetes</taxon>
        <taxon>Pseudonocardiales</taxon>
        <taxon>Pseudonocardiaceae</taxon>
        <taxon>Herbihabitans</taxon>
    </lineage>
</organism>
<comment type="similarity">
    <text evidence="2 8">Belongs to the major facilitator superfamily. Proton-dependent oligopeptide transporter (POT/PTR) (TC 2.A.17) family.</text>
</comment>
<proteinExistence type="inferred from homology"/>
<feature type="transmembrane region" description="Helical" evidence="9">
    <location>
        <begin position="41"/>
        <end position="61"/>
    </location>
</feature>
<evidence type="ECO:0000256" key="2">
    <source>
        <dbReference type="ARBA" id="ARBA00005982"/>
    </source>
</evidence>
<dbReference type="GO" id="GO:0005886">
    <property type="term" value="C:plasma membrane"/>
    <property type="evidence" value="ECO:0007669"/>
    <property type="project" value="UniProtKB-SubCell"/>
</dbReference>
<feature type="transmembrane region" description="Helical" evidence="9">
    <location>
        <begin position="134"/>
        <end position="154"/>
    </location>
</feature>
<dbReference type="Pfam" id="PF00854">
    <property type="entry name" value="PTR2"/>
    <property type="match status" value="1"/>
</dbReference>
<dbReference type="InterPro" id="IPR005279">
    <property type="entry name" value="Dipep/tripep_permease"/>
</dbReference>
<feature type="transmembrane region" description="Helical" evidence="9">
    <location>
        <begin position="307"/>
        <end position="329"/>
    </location>
</feature>
<gene>
    <name evidence="11" type="ORF">EV193_103674</name>
</gene>
<feature type="transmembrane region" description="Helical" evidence="9">
    <location>
        <begin position="73"/>
        <end position="92"/>
    </location>
</feature>
<dbReference type="InterPro" id="IPR036259">
    <property type="entry name" value="MFS_trans_sf"/>
</dbReference>
<keyword evidence="4" id="KW-1003">Cell membrane</keyword>
<feature type="transmembrane region" description="Helical" evidence="9">
    <location>
        <begin position="12"/>
        <end position="29"/>
    </location>
</feature>
<dbReference type="PANTHER" id="PTHR23517:SF15">
    <property type="entry name" value="PROTON-DEPENDENT OLIGOPEPTIDE FAMILY TRANSPORT PROTEIN"/>
    <property type="match status" value="1"/>
</dbReference>
<comment type="caution">
    <text evidence="11">The sequence shown here is derived from an EMBL/GenBank/DDBJ whole genome shotgun (WGS) entry which is preliminary data.</text>
</comment>
<feature type="transmembrane region" description="Helical" evidence="9">
    <location>
        <begin position="98"/>
        <end position="122"/>
    </location>
</feature>
<dbReference type="InterPro" id="IPR000109">
    <property type="entry name" value="POT_fam"/>
</dbReference>
<feature type="transmembrane region" description="Helical" evidence="9">
    <location>
        <begin position="205"/>
        <end position="226"/>
    </location>
</feature>
<evidence type="ECO:0000256" key="1">
    <source>
        <dbReference type="ARBA" id="ARBA00004651"/>
    </source>
</evidence>
<feature type="transmembrane region" description="Helical" evidence="9">
    <location>
        <begin position="367"/>
        <end position="386"/>
    </location>
</feature>
<sequence length="466" mass="49122">MNLFGVEMWERFSYYGLTGIVGLYMWYSAQDGGLGQSKAAAMSIVGAYGGLIYVSAIVGSWIADRLLGAERTVFYGAVVVVIGHLSLAILPGLVGLGVGLFCVAVGGGALKGNASVIVGMLYEEKDGRRDAGFSIFYMGINIGGLAGTIFTGAVGEKIAFHYGFGLAAIGMIIGLIQYTLGRRNLPESASSVPNPLPPSERTKYLVAWLGLVVVIVLAVALGVITALNLSDVVAVVAGVAAVAYFVLMLTSDKVTPVEKSRVRAFIPLLVASVAFWSLFQQLYTVMPVYAEGRIDRMLFGWEMPVSWVANAINPVFIILLAGVFAVLWTKLGPRQPSTPTKIALGPILVGVGFLLFLTVAGGGAGSVPLLAFFGFLLVFTIAELFISPVGLSTATKLAPEAFRSQMMGLWFLSVAMGSSLAGTIGQYYHEDSEASYFGIVGAGAIVVGLAVLALRPWISKQMSGVR</sequence>
<keyword evidence="5 8" id="KW-0812">Transmembrane</keyword>
<feature type="transmembrane region" description="Helical" evidence="9">
    <location>
        <begin position="262"/>
        <end position="279"/>
    </location>
</feature>
<dbReference type="InterPro" id="IPR018456">
    <property type="entry name" value="PTR2_symporter_CS"/>
</dbReference>
<dbReference type="Gene3D" id="1.20.1250.20">
    <property type="entry name" value="MFS general substrate transporter like domains"/>
    <property type="match status" value="1"/>
</dbReference>
<keyword evidence="6 9" id="KW-1133">Transmembrane helix</keyword>
<dbReference type="GO" id="GO:1904680">
    <property type="term" value="F:peptide transmembrane transporter activity"/>
    <property type="evidence" value="ECO:0007669"/>
    <property type="project" value="InterPro"/>
</dbReference>
<dbReference type="PROSITE" id="PS01023">
    <property type="entry name" value="PTR2_2"/>
    <property type="match status" value="1"/>
</dbReference>
<dbReference type="GO" id="GO:0006857">
    <property type="term" value="P:oligopeptide transport"/>
    <property type="evidence" value="ECO:0007669"/>
    <property type="project" value="InterPro"/>
</dbReference>